<gene>
    <name evidence="2" type="ORF">JOD01_003671</name>
</gene>
<evidence type="ECO:0000313" key="2">
    <source>
        <dbReference type="EMBL" id="MBM7592019.1"/>
    </source>
</evidence>
<organism evidence="2 3">
    <name type="scientific">Brevibacillus fulvus</name>
    <dbReference type="NCBI Taxonomy" id="1125967"/>
    <lineage>
        <taxon>Bacteria</taxon>
        <taxon>Bacillati</taxon>
        <taxon>Bacillota</taxon>
        <taxon>Bacilli</taxon>
        <taxon>Bacillales</taxon>
        <taxon>Paenibacillaceae</taxon>
        <taxon>Brevibacillus</taxon>
    </lineage>
</organism>
<evidence type="ECO:0000256" key="1">
    <source>
        <dbReference type="SAM" id="Coils"/>
    </source>
</evidence>
<keyword evidence="3" id="KW-1185">Reference proteome</keyword>
<protein>
    <submittedName>
        <fullName evidence="2">Uncharacterized protein</fullName>
    </submittedName>
</protein>
<comment type="caution">
    <text evidence="2">The sequence shown here is derived from an EMBL/GenBank/DDBJ whole genome shotgun (WGS) entry which is preliminary data.</text>
</comment>
<feature type="coiled-coil region" evidence="1">
    <location>
        <begin position="8"/>
        <end position="35"/>
    </location>
</feature>
<sequence>MEAKLARYYQLKQLQKATESEIEQLRQQILAECREDQVIEAGEYKLTIHNQHRREYDDQKLYDALPDAALWRLLSKADAAKINSMLKLKVISDELLQGTFHVKQVPVIRVEKQ</sequence>
<dbReference type="EMBL" id="JAFBEB010000018">
    <property type="protein sequence ID" value="MBM7592019.1"/>
    <property type="molecule type" value="Genomic_DNA"/>
</dbReference>
<evidence type="ECO:0000313" key="3">
    <source>
        <dbReference type="Proteomes" id="UP000717624"/>
    </source>
</evidence>
<dbReference type="RefSeq" id="WP_204519666.1">
    <property type="nucleotide sequence ID" value="NZ_BAABIN010000034.1"/>
</dbReference>
<keyword evidence="1" id="KW-0175">Coiled coil</keyword>
<name>A0A938Y480_9BACL</name>
<reference evidence="2" key="1">
    <citation type="submission" date="2021-01" db="EMBL/GenBank/DDBJ databases">
        <title>Genomic Encyclopedia of Type Strains, Phase IV (KMG-IV): sequencing the most valuable type-strain genomes for metagenomic binning, comparative biology and taxonomic classification.</title>
        <authorList>
            <person name="Goeker M."/>
        </authorList>
    </citation>
    <scope>NUCLEOTIDE SEQUENCE</scope>
    <source>
        <strain evidence="2">DSM 25523</strain>
    </source>
</reference>
<dbReference type="AlphaFoldDB" id="A0A938Y480"/>
<dbReference type="Proteomes" id="UP000717624">
    <property type="component" value="Unassembled WGS sequence"/>
</dbReference>
<accession>A0A938Y480</accession>
<proteinExistence type="predicted"/>